<dbReference type="InterPro" id="IPR010255">
    <property type="entry name" value="Haem_peroxidase_sf"/>
</dbReference>
<dbReference type="InterPro" id="IPR037120">
    <property type="entry name" value="Haem_peroxidase_sf_animal"/>
</dbReference>
<evidence type="ECO:0000313" key="9">
    <source>
        <dbReference type="RefSeq" id="XP_035690080.1"/>
    </source>
</evidence>
<organism evidence="8 9">
    <name type="scientific">Branchiostoma floridae</name>
    <name type="common">Florida lancelet</name>
    <name type="synonym">Amphioxus</name>
    <dbReference type="NCBI Taxonomy" id="7739"/>
    <lineage>
        <taxon>Eukaryota</taxon>
        <taxon>Metazoa</taxon>
        <taxon>Chordata</taxon>
        <taxon>Cephalochordata</taxon>
        <taxon>Leptocardii</taxon>
        <taxon>Amphioxiformes</taxon>
        <taxon>Branchiostomatidae</taxon>
        <taxon>Branchiostoma</taxon>
    </lineage>
</organism>
<gene>
    <name evidence="9" type="primary">LOC118425379</name>
</gene>
<dbReference type="RefSeq" id="XP_035690080.1">
    <property type="nucleotide sequence ID" value="XM_035834187.1"/>
</dbReference>
<proteinExistence type="predicted"/>
<evidence type="ECO:0000256" key="4">
    <source>
        <dbReference type="ARBA" id="ARBA00023180"/>
    </source>
</evidence>
<dbReference type="GO" id="GO:0006979">
    <property type="term" value="P:response to oxidative stress"/>
    <property type="evidence" value="ECO:0007669"/>
    <property type="project" value="InterPro"/>
</dbReference>
<dbReference type="PROSITE" id="PS50292">
    <property type="entry name" value="PEROXIDASE_3"/>
    <property type="match status" value="1"/>
</dbReference>
<keyword evidence="4" id="KW-0325">Glycoprotein</keyword>
<feature type="region of interest" description="Disordered" evidence="6">
    <location>
        <begin position="422"/>
        <end position="490"/>
    </location>
</feature>
<feature type="compositionally biased region" description="Low complexity" evidence="6">
    <location>
        <begin position="475"/>
        <end position="485"/>
    </location>
</feature>
<dbReference type="Pfam" id="PF03098">
    <property type="entry name" value="An_peroxidase"/>
    <property type="match status" value="2"/>
</dbReference>
<dbReference type="GO" id="GO:0005576">
    <property type="term" value="C:extracellular region"/>
    <property type="evidence" value="ECO:0007669"/>
    <property type="project" value="UniProtKB-SubCell"/>
</dbReference>
<feature type="compositionally biased region" description="Low complexity" evidence="6">
    <location>
        <begin position="423"/>
        <end position="436"/>
    </location>
</feature>
<reference evidence="9" key="2">
    <citation type="submission" date="2025-08" db="UniProtKB">
        <authorList>
            <consortium name="RefSeq"/>
        </authorList>
    </citation>
    <scope>IDENTIFICATION</scope>
    <source>
        <strain evidence="9">S238N-H82</strain>
        <tissue evidence="9">Testes</tissue>
    </source>
</reference>
<dbReference type="OMA" id="VNCSCSN"/>
<evidence type="ECO:0000256" key="5">
    <source>
        <dbReference type="PIRSR" id="PIRSR619791-2"/>
    </source>
</evidence>
<reference evidence="8" key="1">
    <citation type="journal article" date="2020" name="Nat. Ecol. Evol.">
        <title>Deeply conserved synteny resolves early events in vertebrate evolution.</title>
        <authorList>
            <person name="Simakov O."/>
            <person name="Marletaz F."/>
            <person name="Yue J.X."/>
            <person name="O'Connell B."/>
            <person name="Jenkins J."/>
            <person name="Brandt A."/>
            <person name="Calef R."/>
            <person name="Tung C.H."/>
            <person name="Huang T.K."/>
            <person name="Schmutz J."/>
            <person name="Satoh N."/>
            <person name="Yu J.K."/>
            <person name="Putnam N.H."/>
            <person name="Green R.E."/>
            <person name="Rokhsar D.S."/>
        </authorList>
    </citation>
    <scope>NUCLEOTIDE SEQUENCE [LARGE SCALE GENOMIC DNA]</scope>
    <source>
        <strain evidence="8">S238N-H82</strain>
    </source>
</reference>
<dbReference type="PANTHER" id="PTHR11475">
    <property type="entry name" value="OXIDASE/PEROXIDASE"/>
    <property type="match status" value="1"/>
</dbReference>
<evidence type="ECO:0000256" key="3">
    <source>
        <dbReference type="ARBA" id="ARBA00022729"/>
    </source>
</evidence>
<feature type="binding site" description="axial binding residue" evidence="5">
    <location>
        <position position="595"/>
    </location>
    <ligand>
        <name>heme b</name>
        <dbReference type="ChEBI" id="CHEBI:60344"/>
    </ligand>
    <ligandPart>
        <name>Fe</name>
        <dbReference type="ChEBI" id="CHEBI:18248"/>
    </ligandPart>
</feature>
<evidence type="ECO:0000256" key="2">
    <source>
        <dbReference type="ARBA" id="ARBA00022525"/>
    </source>
</evidence>
<evidence type="ECO:0000256" key="1">
    <source>
        <dbReference type="ARBA" id="ARBA00004613"/>
    </source>
</evidence>
<dbReference type="GeneID" id="118425379"/>
<dbReference type="GO" id="GO:0020037">
    <property type="term" value="F:heme binding"/>
    <property type="evidence" value="ECO:0007669"/>
    <property type="project" value="InterPro"/>
</dbReference>
<keyword evidence="2" id="KW-0964">Secreted</keyword>
<dbReference type="KEGG" id="bfo:118425379"/>
<dbReference type="FunFam" id="1.10.640.10:FF:000003">
    <property type="entry name" value="chorion peroxidase"/>
    <property type="match status" value="1"/>
</dbReference>
<evidence type="ECO:0000313" key="8">
    <source>
        <dbReference type="Proteomes" id="UP000001554"/>
    </source>
</evidence>
<feature type="chain" id="PRO_5039918054" evidence="7">
    <location>
        <begin position="19"/>
        <end position="857"/>
    </location>
</feature>
<dbReference type="Gene3D" id="1.10.640.10">
    <property type="entry name" value="Haem peroxidase domain superfamily, animal type"/>
    <property type="match status" value="2"/>
</dbReference>
<dbReference type="InterPro" id="IPR019791">
    <property type="entry name" value="Haem_peroxidase_animal"/>
</dbReference>
<name>A0A9J7N4T3_BRAFL</name>
<dbReference type="GO" id="GO:0004601">
    <property type="term" value="F:peroxidase activity"/>
    <property type="evidence" value="ECO:0000318"/>
    <property type="project" value="GO_Central"/>
</dbReference>
<feature type="signal peptide" evidence="7">
    <location>
        <begin position="1"/>
        <end position="18"/>
    </location>
</feature>
<dbReference type="AlphaFoldDB" id="A0A9J7N4T3"/>
<protein>
    <submittedName>
        <fullName evidence="9">Peroxidasin homolog</fullName>
    </submittedName>
</protein>
<sequence>MFQRLLLILVGLVAIAMAQVSERELEAAVARATLSVDRAIQEEEDLFVAASDDDARVSPAGRLLAMFRKSKPEARPIARSAEILEDVTSQLTRTGQTDDDFSAASDSAATRRVCTNTELRAIRCPQPDPAVREFRSVDGRCNNLDNPLWGAAIQPMKRLLRPQYADSVQAPRVRGRGGAALPSAREVSFTLHEDMRTTSTVNTHLVMQWGQFLDHDITHTPVASAYGGGLIACPCGSPDRRCFNIPIPSNDPDFGGHSCMEFVRSSPAPNPGCRVGRRQQLDQITAFIDASMVYGSSEEELEHLRDPSLGGFCISLHRLLSPFLPSLSPPSFPPLIPLGHYRLVPCQSIHSLSSHYCCYGKSLNIRGGIFLCYGIVSIAKSIKMTPNPRFCFAWIRAWPAEVQVQPGRLQQEGAAAQCHHRGVPLPGVLQPQQPQPAMLPGRRRACERAAGPHLHAHRQTNKQANKQTNKKKQRNSSSNPSPLSLQAGDVRVNEQPALTSMHTVWLREHNRIAARLADINSHWDEDRVFYETRKIVGAMIQQITYAEDLPIVLGLNAMNEYGLVLRRNGYYSGYDETVDPTISNVFATAAYRFGHSLVKSQFERSTSSYNHNAHSPVQLTHSFFNPQHVYNNVQGGLDSIVRGLASTPHEKFDRFIVSGLTKNLFADPAGSLGLDLAALNIQRGRDHGLPGYNAWRVLCGLPRARSFDDLATEIPDASTRAKLADLYSHVDDIDLFAAGLAERSVPGGLLGPTFTCLIGRQFRELRKGDRFWFENQGQFSQRQLGEVRKVTLARVLCDNTDDTSSMQRHVFELPGPGNQRVSCASIPQMDLSAWRESATVVGQVRDFFTDYFGGLRG</sequence>
<keyword evidence="8" id="KW-1185">Reference proteome</keyword>
<dbReference type="SUPFAM" id="SSF48113">
    <property type="entry name" value="Heme-dependent peroxidases"/>
    <property type="match status" value="1"/>
</dbReference>
<dbReference type="PANTHER" id="PTHR11475:SF4">
    <property type="entry name" value="CHORION PEROXIDASE"/>
    <property type="match status" value="1"/>
</dbReference>
<dbReference type="Proteomes" id="UP000001554">
    <property type="component" value="Chromosome 11"/>
</dbReference>
<evidence type="ECO:0000256" key="6">
    <source>
        <dbReference type="SAM" id="MobiDB-lite"/>
    </source>
</evidence>
<keyword evidence="5" id="KW-0479">Metal-binding</keyword>
<keyword evidence="3 7" id="KW-0732">Signal</keyword>
<dbReference type="CDD" id="cd09823">
    <property type="entry name" value="peroxinectin_like"/>
    <property type="match status" value="1"/>
</dbReference>
<keyword evidence="5" id="KW-0349">Heme</keyword>
<dbReference type="GO" id="GO:0046872">
    <property type="term" value="F:metal ion binding"/>
    <property type="evidence" value="ECO:0007669"/>
    <property type="project" value="UniProtKB-KW"/>
</dbReference>
<keyword evidence="5" id="KW-0408">Iron</keyword>
<evidence type="ECO:0000256" key="7">
    <source>
        <dbReference type="SAM" id="SignalP"/>
    </source>
</evidence>
<dbReference type="OrthoDB" id="823504at2759"/>
<comment type="subcellular location">
    <subcellularLocation>
        <location evidence="1">Secreted</location>
    </subcellularLocation>
</comment>
<accession>A0A9J7N4T3</accession>